<organism evidence="3 4">
    <name type="scientific">Aureobasidium subglaciale (strain EXF-2481)</name>
    <name type="common">Aureobasidium pullulans var. subglaciale</name>
    <dbReference type="NCBI Taxonomy" id="1043005"/>
    <lineage>
        <taxon>Eukaryota</taxon>
        <taxon>Fungi</taxon>
        <taxon>Dikarya</taxon>
        <taxon>Ascomycota</taxon>
        <taxon>Pezizomycotina</taxon>
        <taxon>Dothideomycetes</taxon>
        <taxon>Dothideomycetidae</taxon>
        <taxon>Dothideales</taxon>
        <taxon>Saccotheciaceae</taxon>
        <taxon>Aureobasidium</taxon>
    </lineage>
</organism>
<gene>
    <name evidence="3" type="ORF">AUEXF2481DRAFT_611507</name>
</gene>
<dbReference type="GeneID" id="25369438"/>
<evidence type="ECO:0000313" key="4">
    <source>
        <dbReference type="Proteomes" id="UP000030641"/>
    </source>
</evidence>
<dbReference type="HOGENOM" id="CLU_008976_0_0_1"/>
<dbReference type="STRING" id="1043005.A0A074YGC3"/>
<dbReference type="InterPro" id="IPR046539">
    <property type="entry name" value="DUF6604"/>
</dbReference>
<dbReference type="InParanoid" id="A0A074YGC3"/>
<protein>
    <recommendedName>
        <fullName evidence="2">DUF6604 domain-containing protein</fullName>
    </recommendedName>
</protein>
<sequence>MLPDFLQDSYSTYKRDTDLIANWLATTAQRCGYNPETLGGSPHEISLSQLKGRARKLARDVHKPENKVQRDEDVPVYIISIKSFITLASQIVGCTKPFIRVPKILSRVLDRAIDFRKKHNKWFRHIGVDDDSTENDTHAHFISVLERVRSILEPNTTRESDQLQPKRQNHGGEPQKMNKVHTTNSYEGLSVEVLSEEFLNAPLLNLLEENAVEIDAVAQYRAERMSKGKDKVMATCVLIYTTNTVRRHVQSLWLLYRDKRIVDLQAAAIVTDTAVEMVRRLQEDHERNFPDATGDTGHLECVLSYYHLRCKDIGEDILKRERPGDTINFAVYDIAHDCFIDTFMMLRELSDFRTVGVTSHFTHTTVEDRDTSTQWHEKSPREKFLDNTILLTRAITGLTGLVLLDGLSDDELVRGIREMGPGKPIHLWLVFAAPIFLDVQHWLGPDVERPFQEMQKGGRYIKASLDQTVTFHTKLPLDAQVKNQNIDKLQRLSKAVDVWLLQDTIDILVNGHLDPEKRHDAYDFLKQNPVLCGIWLFSARYAMQDTSLHFVRHWGTIIFGAHLHMALRVQGIALPWEDMDVFMKLQDGARFFTGVYPKTLEDCSKRFDVCHGQSITTSAKNRRRAVNSINKGNVRTVQLEIPMASLLAGRYMHHHNSSLSTDFAAVENRIREIHIKDVVSGQFSLLCDSETSKLARIQFSRAQKNSTEKLDTTDLLNGLANSLRNEVVHLSFDYLRLHRICCNMISSVKEEVGPDLRNMLFYGEELIGRGDHLHIPSFVGCILMHSMHAEQYRQKKDRNTNKYSCGILIRTAQCVKEAIKGKSGSIVIDIIKGYFGYQWELAGE</sequence>
<dbReference type="Pfam" id="PF20253">
    <property type="entry name" value="DUF6604"/>
    <property type="match status" value="1"/>
</dbReference>
<proteinExistence type="predicted"/>
<feature type="region of interest" description="Disordered" evidence="1">
    <location>
        <begin position="155"/>
        <end position="180"/>
    </location>
</feature>
<name>A0A074YGC3_AURSE</name>
<evidence type="ECO:0000256" key="1">
    <source>
        <dbReference type="SAM" id="MobiDB-lite"/>
    </source>
</evidence>
<evidence type="ECO:0000313" key="3">
    <source>
        <dbReference type="EMBL" id="KEQ96780.1"/>
    </source>
</evidence>
<dbReference type="PANTHER" id="PTHR38795">
    <property type="entry name" value="DUF6604 DOMAIN-CONTAINING PROTEIN"/>
    <property type="match status" value="1"/>
</dbReference>
<dbReference type="Proteomes" id="UP000030641">
    <property type="component" value="Unassembled WGS sequence"/>
</dbReference>
<keyword evidence="4" id="KW-1185">Reference proteome</keyword>
<dbReference type="EMBL" id="KL584755">
    <property type="protein sequence ID" value="KEQ96780.1"/>
    <property type="molecule type" value="Genomic_DNA"/>
</dbReference>
<reference evidence="3 4" key="1">
    <citation type="journal article" date="2014" name="BMC Genomics">
        <title>Genome sequencing of four Aureobasidium pullulans varieties: biotechnological potential, stress tolerance, and description of new species.</title>
        <authorList>
            <person name="Gostin Ar C."/>
            <person name="Ohm R.A."/>
            <person name="Kogej T."/>
            <person name="Sonjak S."/>
            <person name="Turk M."/>
            <person name="Zajc J."/>
            <person name="Zalar P."/>
            <person name="Grube M."/>
            <person name="Sun H."/>
            <person name="Han J."/>
            <person name="Sharma A."/>
            <person name="Chiniquy J."/>
            <person name="Ngan C.Y."/>
            <person name="Lipzen A."/>
            <person name="Barry K."/>
            <person name="Grigoriev I.V."/>
            <person name="Gunde-Cimerman N."/>
        </authorList>
    </citation>
    <scope>NUCLEOTIDE SEQUENCE [LARGE SCALE GENOMIC DNA]</scope>
    <source>
        <strain evidence="3 4">EXF-2481</strain>
    </source>
</reference>
<dbReference type="RefSeq" id="XP_013345549.1">
    <property type="nucleotide sequence ID" value="XM_013490095.1"/>
</dbReference>
<accession>A0A074YGC3</accession>
<dbReference type="PANTHER" id="PTHR38795:SF1">
    <property type="entry name" value="DUF6604 DOMAIN-CONTAINING PROTEIN"/>
    <property type="match status" value="1"/>
</dbReference>
<dbReference type="OMA" id="PVAQMFK"/>
<dbReference type="OrthoDB" id="5238236at2759"/>
<dbReference type="AlphaFoldDB" id="A0A074YGC3"/>
<feature type="domain" description="DUF6604" evidence="2">
    <location>
        <begin position="12"/>
        <end position="286"/>
    </location>
</feature>
<evidence type="ECO:0000259" key="2">
    <source>
        <dbReference type="Pfam" id="PF20253"/>
    </source>
</evidence>